<comment type="caution">
    <text evidence="2">The sequence shown here is derived from an EMBL/GenBank/DDBJ whole genome shotgun (WGS) entry which is preliminary data.</text>
</comment>
<reference evidence="2" key="2">
    <citation type="submission" date="2021-02" db="EMBL/GenBank/DDBJ databases">
        <authorList>
            <person name="Kimball J.A."/>
            <person name="Haas M.W."/>
            <person name="Macchietto M."/>
            <person name="Kono T."/>
            <person name="Duquette J."/>
            <person name="Shao M."/>
        </authorList>
    </citation>
    <scope>NUCLEOTIDE SEQUENCE</scope>
    <source>
        <tissue evidence="2">Fresh leaf tissue</tissue>
    </source>
</reference>
<proteinExistence type="predicted"/>
<dbReference type="EMBL" id="JAAALK010000288">
    <property type="protein sequence ID" value="KAG8054214.1"/>
    <property type="molecule type" value="Genomic_DNA"/>
</dbReference>
<evidence type="ECO:0000313" key="3">
    <source>
        <dbReference type="Proteomes" id="UP000729402"/>
    </source>
</evidence>
<evidence type="ECO:0000313" key="2">
    <source>
        <dbReference type="EMBL" id="KAG8054214.1"/>
    </source>
</evidence>
<protein>
    <submittedName>
        <fullName evidence="2">Uncharacterized protein</fullName>
    </submittedName>
</protein>
<reference evidence="2" key="1">
    <citation type="journal article" date="2021" name="bioRxiv">
        <title>Whole Genome Assembly and Annotation of Northern Wild Rice, Zizania palustris L., Supports a Whole Genome Duplication in the Zizania Genus.</title>
        <authorList>
            <person name="Haas M."/>
            <person name="Kono T."/>
            <person name="Macchietto M."/>
            <person name="Millas R."/>
            <person name="McGilp L."/>
            <person name="Shao M."/>
            <person name="Duquette J."/>
            <person name="Hirsch C.N."/>
            <person name="Kimball J."/>
        </authorList>
    </citation>
    <scope>NUCLEOTIDE SEQUENCE</scope>
    <source>
        <tissue evidence="2">Fresh leaf tissue</tissue>
    </source>
</reference>
<gene>
    <name evidence="2" type="ORF">GUJ93_ZPchr0001g29636</name>
</gene>
<dbReference type="AlphaFoldDB" id="A0A8J5VTJ1"/>
<feature type="compositionally biased region" description="Low complexity" evidence="1">
    <location>
        <begin position="116"/>
        <end position="125"/>
    </location>
</feature>
<dbReference type="Proteomes" id="UP000729402">
    <property type="component" value="Unassembled WGS sequence"/>
</dbReference>
<keyword evidence="3" id="KW-1185">Reference proteome</keyword>
<accession>A0A8J5VTJ1</accession>
<organism evidence="2 3">
    <name type="scientific">Zizania palustris</name>
    <name type="common">Northern wild rice</name>
    <dbReference type="NCBI Taxonomy" id="103762"/>
    <lineage>
        <taxon>Eukaryota</taxon>
        <taxon>Viridiplantae</taxon>
        <taxon>Streptophyta</taxon>
        <taxon>Embryophyta</taxon>
        <taxon>Tracheophyta</taxon>
        <taxon>Spermatophyta</taxon>
        <taxon>Magnoliopsida</taxon>
        <taxon>Liliopsida</taxon>
        <taxon>Poales</taxon>
        <taxon>Poaceae</taxon>
        <taxon>BOP clade</taxon>
        <taxon>Oryzoideae</taxon>
        <taxon>Oryzeae</taxon>
        <taxon>Zizaniinae</taxon>
        <taxon>Zizania</taxon>
    </lineage>
</organism>
<sequence>MRSQISPFLPVASGHRSPSPLVLQSIRLRGRVIVLKQLRQVAAANQICFLLPPPRTLAVDAAVHAEPKRKSRTRVAATRLHDASSEIPDPKQGAFSDLFVDKNNPPPPLLKPQPHPHQVFPSSALRPPPPRRLRFSPPWRPSTSSAAS</sequence>
<feature type="compositionally biased region" description="Pro residues" evidence="1">
    <location>
        <begin position="104"/>
        <end position="115"/>
    </location>
</feature>
<evidence type="ECO:0000256" key="1">
    <source>
        <dbReference type="SAM" id="MobiDB-lite"/>
    </source>
</evidence>
<feature type="region of interest" description="Disordered" evidence="1">
    <location>
        <begin position="67"/>
        <end position="148"/>
    </location>
</feature>
<name>A0A8J5VTJ1_ZIZPA</name>